<protein>
    <submittedName>
        <fullName evidence="1">Rha family transcriptional regulator</fullName>
    </submittedName>
</protein>
<proteinExistence type="predicted"/>
<dbReference type="CDD" id="cd00093">
    <property type="entry name" value="HTH_XRE"/>
    <property type="match status" value="1"/>
</dbReference>
<reference evidence="1 2" key="1">
    <citation type="submission" date="2019-11" db="EMBL/GenBank/DDBJ databases">
        <title>Novel species isolated from a subtropical stream in China.</title>
        <authorList>
            <person name="Lu H."/>
        </authorList>
    </citation>
    <scope>NUCLEOTIDE SEQUENCE [LARGE SCALE GENOMIC DNA]</scope>
    <source>
        <strain evidence="1 2">FT26W</strain>
    </source>
</reference>
<evidence type="ECO:0000313" key="2">
    <source>
        <dbReference type="Proteomes" id="UP000439986"/>
    </source>
</evidence>
<dbReference type="EMBL" id="WKJL01000010">
    <property type="protein sequence ID" value="MRW85387.1"/>
    <property type="molecule type" value="Genomic_DNA"/>
</dbReference>
<dbReference type="AlphaFoldDB" id="A0A844CX64"/>
<gene>
    <name evidence="1" type="ORF">GJ698_14975</name>
</gene>
<dbReference type="Proteomes" id="UP000439986">
    <property type="component" value="Unassembled WGS sequence"/>
</dbReference>
<dbReference type="GO" id="GO:0003677">
    <property type="term" value="F:DNA binding"/>
    <property type="evidence" value="ECO:0007669"/>
    <property type="project" value="InterPro"/>
</dbReference>
<dbReference type="InterPro" id="IPR001387">
    <property type="entry name" value="Cro/C1-type_HTH"/>
</dbReference>
<comment type="caution">
    <text evidence="1">The sequence shown here is derived from an EMBL/GenBank/DDBJ whole genome shotgun (WGS) entry which is preliminary data.</text>
</comment>
<dbReference type="Gene3D" id="1.10.260.40">
    <property type="entry name" value="lambda repressor-like DNA-binding domains"/>
    <property type="match status" value="1"/>
</dbReference>
<dbReference type="InterPro" id="IPR010982">
    <property type="entry name" value="Lambda_DNA-bd_dom_sf"/>
</dbReference>
<accession>A0A844CX64</accession>
<evidence type="ECO:0000313" key="1">
    <source>
        <dbReference type="EMBL" id="MRW85387.1"/>
    </source>
</evidence>
<organism evidence="1 2">
    <name type="scientific">Duganella aquatilis</name>
    <dbReference type="NCBI Taxonomy" id="2666082"/>
    <lineage>
        <taxon>Bacteria</taxon>
        <taxon>Pseudomonadati</taxon>
        <taxon>Pseudomonadota</taxon>
        <taxon>Betaproteobacteria</taxon>
        <taxon>Burkholderiales</taxon>
        <taxon>Oxalobacteraceae</taxon>
        <taxon>Telluria group</taxon>
        <taxon>Duganella</taxon>
    </lineage>
</organism>
<dbReference type="SUPFAM" id="SSF47413">
    <property type="entry name" value="lambda repressor-like DNA-binding domains"/>
    <property type="match status" value="1"/>
</dbReference>
<dbReference type="Pfam" id="PF14549">
    <property type="entry name" value="P22_Cro"/>
    <property type="match status" value="1"/>
</dbReference>
<sequence length="71" mass="7315">MNTPVTDAIVKFGNNKLAATLGVSPQAVSKWAKNGQVPPRRALAASAVLGLSPWLLCPGVFGPATTTKETP</sequence>
<dbReference type="RefSeq" id="WP_154358431.1">
    <property type="nucleotide sequence ID" value="NZ_WKJL01000010.1"/>
</dbReference>
<name>A0A844CX64_9BURK</name>
<keyword evidence="2" id="KW-1185">Reference proteome</keyword>